<evidence type="ECO:0000259" key="2">
    <source>
        <dbReference type="Pfam" id="PF08401"/>
    </source>
</evidence>
<accession>A0AB35T6S5</accession>
<evidence type="ECO:0000313" key="3">
    <source>
        <dbReference type="EMBL" id="MDX5895168.1"/>
    </source>
</evidence>
<dbReference type="EMBL" id="JAWXXX010000001">
    <property type="protein sequence ID" value="MDX5895168.1"/>
    <property type="molecule type" value="Genomic_DNA"/>
</dbReference>
<dbReference type="Pfam" id="PF08401">
    <property type="entry name" value="ArdcN"/>
    <property type="match status" value="1"/>
</dbReference>
<gene>
    <name evidence="3" type="ORF">SIL72_14165</name>
</gene>
<dbReference type="RefSeq" id="WP_084362612.1">
    <property type="nucleotide sequence ID" value="NZ_JAWXXX010000001.1"/>
</dbReference>
<evidence type="ECO:0000259" key="1">
    <source>
        <dbReference type="Pfam" id="PF06114"/>
    </source>
</evidence>
<organism evidence="3 4">
    <name type="scientific">Rubrobacter radiotolerans</name>
    <name type="common">Arthrobacter radiotolerans</name>
    <dbReference type="NCBI Taxonomy" id="42256"/>
    <lineage>
        <taxon>Bacteria</taxon>
        <taxon>Bacillati</taxon>
        <taxon>Actinomycetota</taxon>
        <taxon>Rubrobacteria</taxon>
        <taxon>Rubrobacterales</taxon>
        <taxon>Rubrobacteraceae</taxon>
        <taxon>Rubrobacter</taxon>
    </lineage>
</organism>
<dbReference type="InterPro" id="IPR013610">
    <property type="entry name" value="ArdC_N"/>
</dbReference>
<protein>
    <submittedName>
        <fullName evidence="3">ArdC family protein</fullName>
    </submittedName>
</protein>
<dbReference type="GO" id="GO:0003697">
    <property type="term" value="F:single-stranded DNA binding"/>
    <property type="evidence" value="ECO:0007669"/>
    <property type="project" value="InterPro"/>
</dbReference>
<dbReference type="AlphaFoldDB" id="A0AB35T6S5"/>
<dbReference type="Pfam" id="PF06114">
    <property type="entry name" value="Peptidase_M78"/>
    <property type="match status" value="1"/>
</dbReference>
<evidence type="ECO:0000313" key="4">
    <source>
        <dbReference type="Proteomes" id="UP001281130"/>
    </source>
</evidence>
<reference evidence="3" key="1">
    <citation type="submission" date="2023-11" db="EMBL/GenBank/DDBJ databases">
        <title>MicrobeMod: A computational toolkit for identifying prokaryotic methylation and restriction-modification with nanopore sequencing.</title>
        <authorList>
            <person name="Crits-Christoph A."/>
            <person name="Kang S.C."/>
            <person name="Lee H."/>
            <person name="Ostrov N."/>
        </authorList>
    </citation>
    <scope>NUCLEOTIDE SEQUENCE</scope>
    <source>
        <strain evidence="3">ATCC 51242</strain>
    </source>
</reference>
<feature type="domain" description="N-terminal" evidence="2">
    <location>
        <begin position="24"/>
        <end position="119"/>
    </location>
</feature>
<proteinExistence type="predicted"/>
<sequence>MTNKDGRAETGLRERRIDAAMQMLDKGVEKILDSESFKRYLAFAARFHVYSANNCMLILLQKPLATRVAGYGKWRGLGRQVKRDERGINILAPVFKTVEDEETGEKSRAICAFKVVKVFDISQTIALPEAEPLPEKPHPETLSGSSSTAAHLMKSLKEMCRTEGIEVRESDDEINIRYPTANALYSPAKKLILLKETLSGDQKTKSLLHEFVHHVMHRDAIRTGVERPLIEAEAEGAAYAVLSYFGLDTSGYSFAYVAHWTENKEVVKSALAKIQEAVGRIIRDLESVYEARIAVKSGESHHAQRKTAETLTPACE</sequence>
<dbReference type="Proteomes" id="UP001281130">
    <property type="component" value="Unassembled WGS sequence"/>
</dbReference>
<feature type="domain" description="IrrE N-terminal-like" evidence="1">
    <location>
        <begin position="162"/>
        <end position="242"/>
    </location>
</feature>
<comment type="caution">
    <text evidence="3">The sequence shown here is derived from an EMBL/GenBank/DDBJ whole genome shotgun (WGS) entry which is preliminary data.</text>
</comment>
<name>A0AB35T6S5_RUBRA</name>
<dbReference type="InterPro" id="IPR010359">
    <property type="entry name" value="IrrE_HExxH"/>
</dbReference>